<dbReference type="Proteomes" id="UP000184388">
    <property type="component" value="Unassembled WGS sequence"/>
</dbReference>
<evidence type="ECO:0000313" key="2">
    <source>
        <dbReference type="Proteomes" id="UP000184388"/>
    </source>
</evidence>
<name>A0A9X8QZL6_9ACTN</name>
<protein>
    <submittedName>
        <fullName evidence="1">Uncharacterized protein</fullName>
    </submittedName>
</protein>
<evidence type="ECO:0000313" key="1">
    <source>
        <dbReference type="EMBL" id="SHN24695.1"/>
    </source>
</evidence>
<dbReference type="InterPro" id="IPR057369">
    <property type="entry name" value="VG15"/>
</dbReference>
<dbReference type="AlphaFoldDB" id="A0A9X8QZL6"/>
<accession>A0A9X8QZL6</accession>
<reference evidence="2" key="1">
    <citation type="submission" date="2016-11" db="EMBL/GenBank/DDBJ databases">
        <authorList>
            <person name="Jaros S."/>
            <person name="Januszkiewicz K."/>
            <person name="Wedrychowicz H."/>
        </authorList>
    </citation>
    <scope>NUCLEOTIDE SEQUENCE [LARGE SCALE GENOMIC DNA]</scope>
    <source>
        <strain evidence="2">CGMCC 4.3555</strain>
    </source>
</reference>
<dbReference type="Pfam" id="PF25310">
    <property type="entry name" value="VG15"/>
    <property type="match status" value="1"/>
</dbReference>
<comment type="caution">
    <text evidence="1">The sequence shown here is derived from an EMBL/GenBank/DDBJ whole genome shotgun (WGS) entry which is preliminary data.</text>
</comment>
<sequence>MDSRQQQSDKARKVFRAAQHSLGVEAVRLTLRLVSSMTPQALRKNPAGFVAKWHHEINGLRKKSRKAGQAYYRLERAIWLGRTVDDGLGIRPTMNGLWNDLYGVADMPKVSGVGDPIRLDPSPWSEDNDRESHKDMSTVFHFKATERLKKAEKEANKDFLTIESLDDLDDILMQSIADNLAGEAQKVTEGGGRDAISEGVLKDPGALRYMRVPEEGACYFCIMLASRGASYRNKWTAGDADVRQFHPNCKCEAVPIFSNDYEYPPEVKAAVAAWKNFGGGNKQQFRRFMAKHQREID</sequence>
<gene>
    <name evidence="1" type="ORF">SAMN05216268_126127</name>
</gene>
<dbReference type="RefSeq" id="WP_073449060.1">
    <property type="nucleotide sequence ID" value="NZ_FRBK01000026.1"/>
</dbReference>
<dbReference type="EMBL" id="FRBK01000026">
    <property type="protein sequence ID" value="SHN24695.1"/>
    <property type="molecule type" value="Genomic_DNA"/>
</dbReference>
<proteinExistence type="predicted"/>
<organism evidence="1 2">
    <name type="scientific">Streptomyces yunnanensis</name>
    <dbReference type="NCBI Taxonomy" id="156453"/>
    <lineage>
        <taxon>Bacteria</taxon>
        <taxon>Bacillati</taxon>
        <taxon>Actinomycetota</taxon>
        <taxon>Actinomycetes</taxon>
        <taxon>Kitasatosporales</taxon>
        <taxon>Streptomycetaceae</taxon>
        <taxon>Streptomyces</taxon>
    </lineage>
</organism>